<proteinExistence type="predicted"/>
<dbReference type="Pfam" id="PF00535">
    <property type="entry name" value="Glycos_transf_2"/>
    <property type="match status" value="1"/>
</dbReference>
<dbReference type="CDD" id="cd02525">
    <property type="entry name" value="Succinoglycan_BP_ExoA"/>
    <property type="match status" value="1"/>
</dbReference>
<keyword evidence="1" id="KW-0812">Transmembrane</keyword>
<keyword evidence="1" id="KW-0472">Membrane</keyword>
<reference evidence="3" key="1">
    <citation type="submission" date="2019-10" db="EMBL/GenBank/DDBJ databases">
        <title>Draft genome sequence of Panacibacter sp. KCS-6.</title>
        <authorList>
            <person name="Yim K.J."/>
        </authorList>
    </citation>
    <scope>NUCLEOTIDE SEQUENCE</scope>
    <source>
        <strain evidence="3">KCS-6</strain>
    </source>
</reference>
<dbReference type="InterPro" id="IPR001173">
    <property type="entry name" value="Glyco_trans_2-like"/>
</dbReference>
<dbReference type="AlphaFoldDB" id="A0A8J8FFB8"/>
<comment type="caution">
    <text evidence="3">The sequence shown here is derived from an EMBL/GenBank/DDBJ whole genome shotgun (WGS) entry which is preliminary data.</text>
</comment>
<dbReference type="EMBL" id="WHPF01000006">
    <property type="protein sequence ID" value="NNV55778.1"/>
    <property type="molecule type" value="Genomic_DNA"/>
</dbReference>
<feature type="transmembrane region" description="Helical" evidence="1">
    <location>
        <begin position="276"/>
        <end position="299"/>
    </location>
</feature>
<evidence type="ECO:0000259" key="2">
    <source>
        <dbReference type="Pfam" id="PF00535"/>
    </source>
</evidence>
<protein>
    <submittedName>
        <fullName evidence="3">Glycosyltransferase</fullName>
    </submittedName>
</protein>
<sequence length="334" mass="37358">MQKPFVSVIIPVYNEVRYIDEMVASVIGQQHDSFNLELLIVDGGSTDGTTAKIETLAQNNTLIRVIHNSKKISPAAFNLGIQHAKGNYIAILGAHSKYDKDYLAICLEEAITHHCAGCSGKIVVAKNDADIQSVLIYYMLTSSFGVSSKSYRTAKEGISEQCPYPVFEKSIFNEVGWYNEQLVRNQDNDMNYRIMQAGHKLYYTHKVSAYYYPKQTIKGLFDYAKLTGKWNAVSLQLNPGSMGLRHVVPFIFCSGLLGLLLGTLATAFLMPQIMVYFLWPLLFIIGLHLSCGLVVAISAFTNTKKAILFVLPFLFFSFHFLYGYGTLHKLVTGK</sequence>
<keyword evidence="1" id="KW-1133">Transmembrane helix</keyword>
<dbReference type="Proteomes" id="UP000598971">
    <property type="component" value="Unassembled WGS sequence"/>
</dbReference>
<dbReference type="RefSeq" id="WP_171607707.1">
    <property type="nucleotide sequence ID" value="NZ_WHPF01000006.1"/>
</dbReference>
<dbReference type="Gene3D" id="3.90.550.10">
    <property type="entry name" value="Spore Coat Polysaccharide Biosynthesis Protein SpsA, Chain A"/>
    <property type="match status" value="1"/>
</dbReference>
<dbReference type="InterPro" id="IPR029044">
    <property type="entry name" value="Nucleotide-diphossugar_trans"/>
</dbReference>
<dbReference type="PANTHER" id="PTHR22916:SF3">
    <property type="entry name" value="UDP-GLCNAC:BETAGAL BETA-1,3-N-ACETYLGLUCOSAMINYLTRANSFERASE-LIKE PROTEIN 1"/>
    <property type="match status" value="1"/>
</dbReference>
<keyword evidence="4" id="KW-1185">Reference proteome</keyword>
<evidence type="ECO:0000313" key="3">
    <source>
        <dbReference type="EMBL" id="NNV55778.1"/>
    </source>
</evidence>
<accession>A0A8J8FFB8</accession>
<dbReference type="SUPFAM" id="SSF53448">
    <property type="entry name" value="Nucleotide-diphospho-sugar transferases"/>
    <property type="match status" value="1"/>
</dbReference>
<dbReference type="GO" id="GO:0016758">
    <property type="term" value="F:hexosyltransferase activity"/>
    <property type="evidence" value="ECO:0007669"/>
    <property type="project" value="UniProtKB-ARBA"/>
</dbReference>
<organism evidence="3 4">
    <name type="scientific">Limnovirga soli</name>
    <dbReference type="NCBI Taxonomy" id="2656915"/>
    <lineage>
        <taxon>Bacteria</taxon>
        <taxon>Pseudomonadati</taxon>
        <taxon>Bacteroidota</taxon>
        <taxon>Chitinophagia</taxon>
        <taxon>Chitinophagales</taxon>
        <taxon>Chitinophagaceae</taxon>
        <taxon>Limnovirga</taxon>
    </lineage>
</organism>
<feature type="transmembrane region" description="Helical" evidence="1">
    <location>
        <begin position="247"/>
        <end position="270"/>
    </location>
</feature>
<evidence type="ECO:0000313" key="4">
    <source>
        <dbReference type="Proteomes" id="UP000598971"/>
    </source>
</evidence>
<feature type="domain" description="Glycosyltransferase 2-like" evidence="2">
    <location>
        <begin position="7"/>
        <end position="129"/>
    </location>
</feature>
<evidence type="ECO:0000256" key="1">
    <source>
        <dbReference type="SAM" id="Phobius"/>
    </source>
</evidence>
<gene>
    <name evidence="3" type="ORF">GD597_09930</name>
</gene>
<dbReference type="PANTHER" id="PTHR22916">
    <property type="entry name" value="GLYCOSYLTRANSFERASE"/>
    <property type="match status" value="1"/>
</dbReference>
<feature type="transmembrane region" description="Helical" evidence="1">
    <location>
        <begin position="306"/>
        <end position="325"/>
    </location>
</feature>
<name>A0A8J8FFB8_9BACT</name>